<feature type="region of interest" description="Disordered" evidence="1">
    <location>
        <begin position="68"/>
        <end position="102"/>
    </location>
</feature>
<sequence>MKMSALTFDEFFEAAVGISSVVMVLSGCWIVRVLIQIEKTKTVDIASVLEDDGTGDDLAFTEETTEKKLEVEHADGSPSEIEMSPTGKSKETSPASSPTAKPIAARKARVRARRVSCDFIILQIVSVLVLILLTYLILVQSNANVFLRGLGSICVFCVFLGLQIGEEFRRQRLDRLVLLLSLFLLIASMLSTLVYSMKNLKQGEIYEGPARIVGYSMERYNNTMHDPTTRTDMAVSWGKDWGCPLSGGKVCQANVHGAMCQTHPEKEQTKHKPNYGTRLLKETEEDEKDEEAEEVEEALEEDLEDEEKDNQELEDENESLSAENEKLEEEIKELKQEDEVEEEENDELVEQENSEMYEIADEYDEDILIIEEEEEEDAQAYEDFEFEEDEDKLEDEIAAATDDEKKEELEEDLEEDQIEENDIDEEYEEVYDEYDEYVDEYEELAEEDYEDFEEAQDETIELEDEKDDLKEEVEETEEEIEEGDYSVPIDSEYSKGEGKESSTDEFEDTTGTEEYYEEEEAIEEAFEEDEYDEATEEELEEEFEEEWYWDEYPSSYDDDMYQDEYWNYDWDSVWGDYSCEDLFDADISGQTYDPNKPAGGDDEWPFAYIYGSCKTCDAYILNSFAEMNFEDTQEYKQQAIVYLAGAAAGLVWSLLAYVKYKVMPTEENEIDLLASDGGVLA</sequence>
<evidence type="ECO:0000313" key="3">
    <source>
        <dbReference type="EMBL" id="CAD8762677.1"/>
    </source>
</evidence>
<feature type="compositionally biased region" description="Acidic residues" evidence="1">
    <location>
        <begin position="503"/>
        <end position="544"/>
    </location>
</feature>
<feature type="compositionally biased region" description="Acidic residues" evidence="1">
    <location>
        <begin position="409"/>
        <end position="424"/>
    </location>
</feature>
<keyword evidence="2" id="KW-0472">Membrane</keyword>
<feature type="transmembrane region" description="Helical" evidence="2">
    <location>
        <begin position="639"/>
        <end position="658"/>
    </location>
</feature>
<feature type="compositionally biased region" description="Acidic residues" evidence="1">
    <location>
        <begin position="338"/>
        <end position="359"/>
    </location>
</feature>
<dbReference type="AlphaFoldDB" id="A0A7S0UMJ2"/>
<keyword evidence="2" id="KW-0812">Transmembrane</keyword>
<dbReference type="EMBL" id="HBFL01003783">
    <property type="protein sequence ID" value="CAD8762677.1"/>
    <property type="molecule type" value="Transcribed_RNA"/>
</dbReference>
<feature type="region of interest" description="Disordered" evidence="1">
    <location>
        <begin position="400"/>
        <end position="424"/>
    </location>
</feature>
<protein>
    <submittedName>
        <fullName evidence="3">Uncharacterized protein</fullName>
    </submittedName>
</protein>
<feature type="region of interest" description="Disordered" evidence="1">
    <location>
        <begin position="262"/>
        <end position="359"/>
    </location>
</feature>
<feature type="transmembrane region" description="Helical" evidence="2">
    <location>
        <begin position="176"/>
        <end position="197"/>
    </location>
</feature>
<organism evidence="3">
    <name type="scientific">Pseudo-nitzschia delicatissima</name>
    <dbReference type="NCBI Taxonomy" id="44447"/>
    <lineage>
        <taxon>Eukaryota</taxon>
        <taxon>Sar</taxon>
        <taxon>Stramenopiles</taxon>
        <taxon>Ochrophyta</taxon>
        <taxon>Bacillariophyta</taxon>
        <taxon>Bacillariophyceae</taxon>
        <taxon>Bacillariophycidae</taxon>
        <taxon>Bacillariales</taxon>
        <taxon>Bacillariaceae</taxon>
        <taxon>Pseudo-nitzschia</taxon>
    </lineage>
</organism>
<proteinExistence type="predicted"/>
<feature type="transmembrane region" description="Helical" evidence="2">
    <location>
        <begin position="145"/>
        <end position="164"/>
    </location>
</feature>
<name>A0A7S0UMJ2_9STRA</name>
<evidence type="ECO:0000256" key="2">
    <source>
        <dbReference type="SAM" id="Phobius"/>
    </source>
</evidence>
<feature type="transmembrane region" description="Helical" evidence="2">
    <location>
        <begin position="119"/>
        <end position="139"/>
    </location>
</feature>
<dbReference type="PROSITE" id="PS51257">
    <property type="entry name" value="PROKAR_LIPOPROTEIN"/>
    <property type="match status" value="1"/>
</dbReference>
<keyword evidence="2" id="KW-1133">Transmembrane helix</keyword>
<accession>A0A7S0UMJ2</accession>
<gene>
    <name evidence="3" type="ORF">PDEL1432_LOCUS2717</name>
</gene>
<reference evidence="3" key="1">
    <citation type="submission" date="2021-01" db="EMBL/GenBank/DDBJ databases">
        <authorList>
            <person name="Corre E."/>
            <person name="Pelletier E."/>
            <person name="Niang G."/>
            <person name="Scheremetjew M."/>
            <person name="Finn R."/>
            <person name="Kale V."/>
            <person name="Holt S."/>
            <person name="Cochrane G."/>
            <person name="Meng A."/>
            <person name="Brown T."/>
            <person name="Cohen L."/>
        </authorList>
    </citation>
    <scope>NUCLEOTIDE SEQUENCE</scope>
    <source>
        <strain evidence="3">UNC1205</strain>
    </source>
</reference>
<evidence type="ECO:0000256" key="1">
    <source>
        <dbReference type="SAM" id="MobiDB-lite"/>
    </source>
</evidence>
<feature type="transmembrane region" description="Helical" evidence="2">
    <location>
        <begin position="12"/>
        <end position="35"/>
    </location>
</feature>
<feature type="compositionally biased region" description="Basic and acidic residues" evidence="1">
    <location>
        <begin position="492"/>
        <end position="502"/>
    </location>
</feature>
<feature type="compositionally biased region" description="Acidic residues" evidence="1">
    <location>
        <begin position="448"/>
        <end position="484"/>
    </location>
</feature>
<feature type="region of interest" description="Disordered" evidence="1">
    <location>
        <begin position="448"/>
        <end position="544"/>
    </location>
</feature>
<feature type="compositionally biased region" description="Acidic residues" evidence="1">
    <location>
        <begin position="283"/>
        <end position="318"/>
    </location>
</feature>
<feature type="region of interest" description="Disordered" evidence="1">
    <location>
        <begin position="373"/>
        <end position="392"/>
    </location>
</feature>